<dbReference type="Proteomes" id="UP000576087">
    <property type="component" value="Unassembled WGS sequence"/>
</dbReference>
<proteinExistence type="predicted"/>
<comment type="caution">
    <text evidence="6">The sequence shown here is derived from an EMBL/GenBank/DDBJ whole genome shotgun (WGS) entry which is preliminary data.</text>
</comment>
<evidence type="ECO:0000313" key="7">
    <source>
        <dbReference type="Proteomes" id="UP000520770"/>
    </source>
</evidence>
<keyword evidence="2" id="KW-0472">Membrane</keyword>
<gene>
    <name evidence="5" type="ORF">GGE31_004941</name>
    <name evidence="4" type="ORF">GGE33_004803</name>
    <name evidence="6" type="ORF">GGE35_004865</name>
</gene>
<dbReference type="Pfam" id="PF13519">
    <property type="entry name" value="VWA_2"/>
    <property type="match status" value="1"/>
</dbReference>
<sequence length="340" mass="37037">MIADFHFLRPWWLLALFVPPLVAWLASRSEDLHERWKSLIAPHLLHNLIVEPDAKTHARPSLLLAAVLALAILGVAGPTWQREPPPFVSDTASLVIAVDLSRTMDERDVSPSRIERAKLKIRDILASRSGARTAVIAYAGTAHLVVPLTNDTDLIASYTDALATRVMPKPGKDTTAALKLATTLMSADGTAGTVLLLTDGVEAAAEQALNGSTVILTFGTAEGGVDLEALKNLAASRGSPVATATDDNADIRWVSREVATNFAAASASSSDRWRDMGWYLVFPVALFFALTFRRGWVVKVATEHPRPRRARTLRSSGFSARRSRRRPTPRASRSCRTRFS</sequence>
<evidence type="ECO:0000256" key="1">
    <source>
        <dbReference type="SAM" id="MobiDB-lite"/>
    </source>
</evidence>
<dbReference type="SUPFAM" id="SSF53300">
    <property type="entry name" value="vWA-like"/>
    <property type="match status" value="1"/>
</dbReference>
<feature type="domain" description="VWFA" evidence="3">
    <location>
        <begin position="93"/>
        <end position="258"/>
    </location>
</feature>
<evidence type="ECO:0000259" key="3">
    <source>
        <dbReference type="PROSITE" id="PS50234"/>
    </source>
</evidence>
<name>A0A7W6Y687_9HYPH</name>
<accession>A0A7W6Y687</accession>
<dbReference type="EMBL" id="JACIHM010000009">
    <property type="protein sequence ID" value="MBB4449015.1"/>
    <property type="molecule type" value="Genomic_DNA"/>
</dbReference>
<dbReference type="PROSITE" id="PS50234">
    <property type="entry name" value="VWFA"/>
    <property type="match status" value="1"/>
</dbReference>
<dbReference type="Proteomes" id="UP000520770">
    <property type="component" value="Unassembled WGS sequence"/>
</dbReference>
<feature type="compositionally biased region" description="Basic residues" evidence="1">
    <location>
        <begin position="321"/>
        <end position="340"/>
    </location>
</feature>
<feature type="region of interest" description="Disordered" evidence="1">
    <location>
        <begin position="308"/>
        <end position="340"/>
    </location>
</feature>
<evidence type="ECO:0000313" key="5">
    <source>
        <dbReference type="EMBL" id="MBB4414399.1"/>
    </source>
</evidence>
<dbReference type="PANTHER" id="PTHR22550">
    <property type="entry name" value="SPORE GERMINATION PROTEIN"/>
    <property type="match status" value="1"/>
</dbReference>
<dbReference type="InterPro" id="IPR036465">
    <property type="entry name" value="vWFA_dom_sf"/>
</dbReference>
<dbReference type="EMBL" id="JACIGW010000008">
    <property type="protein sequence ID" value="MBB4351025.1"/>
    <property type="molecule type" value="Genomic_DNA"/>
</dbReference>
<dbReference type="InterPro" id="IPR050768">
    <property type="entry name" value="UPF0353/GerABKA_families"/>
</dbReference>
<dbReference type="AlphaFoldDB" id="A0A7W6Y687"/>
<dbReference type="InterPro" id="IPR002035">
    <property type="entry name" value="VWF_A"/>
</dbReference>
<dbReference type="SMART" id="SM00327">
    <property type="entry name" value="VWA"/>
    <property type="match status" value="1"/>
</dbReference>
<reference evidence="7 8" key="1">
    <citation type="submission" date="2020-08" db="EMBL/GenBank/DDBJ databases">
        <title>Genomic Encyclopedia of Type Strains, Phase IV (KMG-V): Genome sequencing to study the core and pangenomes of soil and plant-associated prokaryotes.</title>
        <authorList>
            <person name="Whitman W."/>
        </authorList>
    </citation>
    <scope>NUCLEOTIDE SEQUENCE [LARGE SCALE GENOMIC DNA]</scope>
    <source>
        <strain evidence="5 8">SEMIA 444</strain>
        <strain evidence="4 7">SEMIA 448</strain>
        <strain evidence="6 9">SEMIA 452</strain>
    </source>
</reference>
<evidence type="ECO:0000313" key="4">
    <source>
        <dbReference type="EMBL" id="MBB4351025.1"/>
    </source>
</evidence>
<evidence type="ECO:0000313" key="6">
    <source>
        <dbReference type="EMBL" id="MBB4449015.1"/>
    </source>
</evidence>
<dbReference type="Proteomes" id="UP000524535">
    <property type="component" value="Unassembled WGS sequence"/>
</dbReference>
<keyword evidence="2" id="KW-0812">Transmembrane</keyword>
<keyword evidence="8" id="KW-1185">Reference proteome</keyword>
<evidence type="ECO:0000256" key="2">
    <source>
        <dbReference type="SAM" id="Phobius"/>
    </source>
</evidence>
<dbReference type="PANTHER" id="PTHR22550:SF14">
    <property type="entry name" value="VWFA DOMAIN-CONTAINING PROTEIN"/>
    <property type="match status" value="1"/>
</dbReference>
<dbReference type="EMBL" id="JACIGY010000009">
    <property type="protein sequence ID" value="MBB4414399.1"/>
    <property type="molecule type" value="Genomic_DNA"/>
</dbReference>
<feature type="transmembrane region" description="Helical" evidence="2">
    <location>
        <begin position="62"/>
        <end position="80"/>
    </location>
</feature>
<dbReference type="Gene3D" id="3.40.50.410">
    <property type="entry name" value="von Willebrand factor, type A domain"/>
    <property type="match status" value="1"/>
</dbReference>
<organism evidence="6 9">
    <name type="scientific">Aliirhizobium cellulosilyticum</name>
    <dbReference type="NCBI Taxonomy" id="393664"/>
    <lineage>
        <taxon>Bacteria</taxon>
        <taxon>Pseudomonadati</taxon>
        <taxon>Pseudomonadota</taxon>
        <taxon>Alphaproteobacteria</taxon>
        <taxon>Hyphomicrobiales</taxon>
        <taxon>Rhizobiaceae</taxon>
        <taxon>Aliirhizobium</taxon>
    </lineage>
</organism>
<evidence type="ECO:0000313" key="9">
    <source>
        <dbReference type="Proteomes" id="UP000576087"/>
    </source>
</evidence>
<evidence type="ECO:0000313" key="8">
    <source>
        <dbReference type="Proteomes" id="UP000524535"/>
    </source>
</evidence>
<protein>
    <recommendedName>
        <fullName evidence="3">VWFA domain-containing protein</fullName>
    </recommendedName>
</protein>
<keyword evidence="2" id="KW-1133">Transmembrane helix</keyword>
<dbReference type="RefSeq" id="WP_183828633.1">
    <property type="nucleotide sequence ID" value="NZ_JACIGW010000008.1"/>
</dbReference>
<feature type="transmembrane region" description="Helical" evidence="2">
    <location>
        <begin position="6"/>
        <end position="27"/>
    </location>
</feature>